<dbReference type="AlphaFoldDB" id="A0A0R1EFV5"/>
<evidence type="ECO:0000313" key="2">
    <source>
        <dbReference type="Proteomes" id="UP000002282"/>
    </source>
</evidence>
<accession>A0A0R1EFV5</accession>
<reference evidence="1 2" key="2">
    <citation type="journal article" date="2007" name="PLoS Biol.">
        <title>Principles of genome evolution in the Drosophila melanogaster species group.</title>
        <authorList>
            <person name="Ranz J.M."/>
            <person name="Maurin D."/>
            <person name="Chan Y.S."/>
            <person name="von Grotthuss M."/>
            <person name="Hillier L.W."/>
            <person name="Roote J."/>
            <person name="Ashburner M."/>
            <person name="Bergman C.M."/>
        </authorList>
    </citation>
    <scope>NUCLEOTIDE SEQUENCE [LARGE SCALE GENOMIC DNA]</scope>
    <source>
        <strain evidence="2">Tai18E2 / Tucson 14021-0261.01</strain>
    </source>
</reference>
<sequence>MGGKSSSKRAPLALTPKQRVEAIGHVVRLISGQLDQLLCDVHRSIRQSQRELRARRKPPVVVSTLIRSRQTPKLKLRDVRRVIKGMVPHRMYQIFEVIIYDDYHIEVVE</sequence>
<keyword evidence="2" id="KW-1185">Reference proteome</keyword>
<dbReference type="KEGG" id="dya:Dyak_GE15480"/>
<organism evidence="1 2">
    <name type="scientific">Drosophila yakuba</name>
    <name type="common">Fruit fly</name>
    <dbReference type="NCBI Taxonomy" id="7245"/>
    <lineage>
        <taxon>Eukaryota</taxon>
        <taxon>Metazoa</taxon>
        <taxon>Ecdysozoa</taxon>
        <taxon>Arthropoda</taxon>
        <taxon>Hexapoda</taxon>
        <taxon>Insecta</taxon>
        <taxon>Pterygota</taxon>
        <taxon>Neoptera</taxon>
        <taxon>Endopterygota</taxon>
        <taxon>Diptera</taxon>
        <taxon>Brachycera</taxon>
        <taxon>Muscomorpha</taxon>
        <taxon>Ephydroidea</taxon>
        <taxon>Drosophilidae</taxon>
        <taxon>Drosophila</taxon>
        <taxon>Sophophora</taxon>
    </lineage>
</organism>
<protein>
    <submittedName>
        <fullName evidence="1">Uncharacterized protein</fullName>
    </submittedName>
</protein>
<reference evidence="1 2" key="1">
    <citation type="journal article" date="2007" name="Nature">
        <title>Evolution of genes and genomes on the Drosophila phylogeny.</title>
        <authorList>
            <consortium name="Drosophila 12 Genomes Consortium"/>
            <person name="Clark A.G."/>
            <person name="Eisen M.B."/>
            <person name="Smith D.R."/>
            <person name="Bergman C.M."/>
            <person name="Oliver B."/>
            <person name="Markow T.A."/>
            <person name="Kaufman T.C."/>
            <person name="Kellis M."/>
            <person name="Gelbart W."/>
            <person name="Iyer V.N."/>
            <person name="Pollard D.A."/>
            <person name="Sackton T.B."/>
            <person name="Larracuente A.M."/>
            <person name="Singh N.D."/>
            <person name="Abad J.P."/>
            <person name="Abt D.N."/>
            <person name="Adryan B."/>
            <person name="Aguade M."/>
            <person name="Akashi H."/>
            <person name="Anderson W.W."/>
            <person name="Aquadro C.F."/>
            <person name="Ardell D.H."/>
            <person name="Arguello R."/>
            <person name="Artieri C.G."/>
            <person name="Barbash D.A."/>
            <person name="Barker D."/>
            <person name="Barsanti P."/>
            <person name="Batterham P."/>
            <person name="Batzoglou S."/>
            <person name="Begun D."/>
            <person name="Bhutkar A."/>
            <person name="Blanco E."/>
            <person name="Bosak S.A."/>
            <person name="Bradley R.K."/>
            <person name="Brand A.D."/>
            <person name="Brent M.R."/>
            <person name="Brooks A.N."/>
            <person name="Brown R.H."/>
            <person name="Butlin R.K."/>
            <person name="Caggese C."/>
            <person name="Calvi B.R."/>
            <person name="Bernardo de Carvalho A."/>
            <person name="Caspi A."/>
            <person name="Castrezana S."/>
            <person name="Celniker S.E."/>
            <person name="Chang J.L."/>
            <person name="Chapple C."/>
            <person name="Chatterji S."/>
            <person name="Chinwalla A."/>
            <person name="Civetta A."/>
            <person name="Clifton S.W."/>
            <person name="Comeron J.M."/>
            <person name="Costello J.C."/>
            <person name="Coyne J.A."/>
            <person name="Daub J."/>
            <person name="David R.G."/>
            <person name="Delcher A.L."/>
            <person name="Delehaunty K."/>
            <person name="Do C.B."/>
            <person name="Ebling H."/>
            <person name="Edwards K."/>
            <person name="Eickbush T."/>
            <person name="Evans J.D."/>
            <person name="Filipski A."/>
            <person name="Findeiss S."/>
            <person name="Freyhult E."/>
            <person name="Fulton L."/>
            <person name="Fulton R."/>
            <person name="Garcia A.C."/>
            <person name="Gardiner A."/>
            <person name="Garfield D.A."/>
            <person name="Garvin B.E."/>
            <person name="Gibson G."/>
            <person name="Gilbert D."/>
            <person name="Gnerre S."/>
            <person name="Godfrey J."/>
            <person name="Good R."/>
            <person name="Gotea V."/>
            <person name="Gravely B."/>
            <person name="Greenberg A.J."/>
            <person name="Griffiths-Jones S."/>
            <person name="Gross S."/>
            <person name="Guigo R."/>
            <person name="Gustafson E.A."/>
            <person name="Haerty W."/>
            <person name="Hahn M.W."/>
            <person name="Halligan D.L."/>
            <person name="Halpern A.L."/>
            <person name="Halter G.M."/>
            <person name="Han M.V."/>
            <person name="Heger A."/>
            <person name="Hillier L."/>
            <person name="Hinrichs A.S."/>
            <person name="Holmes I."/>
            <person name="Hoskins R.A."/>
            <person name="Hubisz M.J."/>
            <person name="Hultmark D."/>
            <person name="Huntley M.A."/>
            <person name="Jaffe D.B."/>
            <person name="Jagadeeshan S."/>
            <person name="Jeck W.R."/>
            <person name="Johnson J."/>
            <person name="Jones C.D."/>
            <person name="Jordan W.C."/>
            <person name="Karpen G.H."/>
            <person name="Kataoka E."/>
            <person name="Keightley P.D."/>
            <person name="Kheradpour P."/>
            <person name="Kirkness E.F."/>
            <person name="Koerich L.B."/>
            <person name="Kristiansen K."/>
            <person name="Kudrna D."/>
            <person name="Kulathinal R.J."/>
            <person name="Kumar S."/>
            <person name="Kwok R."/>
            <person name="Lander E."/>
            <person name="Langley C.H."/>
            <person name="Lapoint R."/>
            <person name="Lazzaro B.P."/>
            <person name="Lee S.J."/>
            <person name="Levesque L."/>
            <person name="Li R."/>
            <person name="Lin C.F."/>
            <person name="Lin M.F."/>
            <person name="Lindblad-Toh K."/>
            <person name="Llopart A."/>
            <person name="Long M."/>
            <person name="Low L."/>
            <person name="Lozovsky E."/>
            <person name="Lu J."/>
            <person name="Luo M."/>
            <person name="Machado C.A."/>
            <person name="Makalowski W."/>
            <person name="Marzo M."/>
            <person name="Matsuda M."/>
            <person name="Matzkin L."/>
            <person name="McAllister B."/>
            <person name="McBride C.S."/>
            <person name="McKernan B."/>
            <person name="McKernan K."/>
            <person name="Mendez-Lago M."/>
            <person name="Minx P."/>
            <person name="Mollenhauer M.U."/>
            <person name="Montooth K."/>
            <person name="Mount S.M."/>
            <person name="Mu X."/>
            <person name="Myers E."/>
            <person name="Negre B."/>
            <person name="Newfeld S."/>
            <person name="Nielsen R."/>
            <person name="Noor M.A."/>
            <person name="O'Grady P."/>
            <person name="Pachter L."/>
            <person name="Papaceit M."/>
            <person name="Parisi M.J."/>
            <person name="Parisi M."/>
            <person name="Parts L."/>
            <person name="Pedersen J.S."/>
            <person name="Pesole G."/>
            <person name="Phillippy A.M."/>
            <person name="Ponting C.P."/>
            <person name="Pop M."/>
            <person name="Porcelli D."/>
            <person name="Powell J.R."/>
            <person name="Prohaska S."/>
            <person name="Pruitt K."/>
            <person name="Puig M."/>
            <person name="Quesneville H."/>
            <person name="Ram K.R."/>
            <person name="Rand D."/>
            <person name="Rasmussen M.D."/>
            <person name="Reed L.K."/>
            <person name="Reenan R."/>
            <person name="Reily A."/>
            <person name="Remington K.A."/>
            <person name="Rieger T.T."/>
            <person name="Ritchie M.G."/>
            <person name="Robin C."/>
            <person name="Rogers Y.H."/>
            <person name="Rohde C."/>
            <person name="Rozas J."/>
            <person name="Rubenfield M.J."/>
            <person name="Ruiz A."/>
            <person name="Russo S."/>
            <person name="Salzberg S.L."/>
            <person name="Sanchez-Gracia A."/>
            <person name="Saranga D.J."/>
            <person name="Sato H."/>
            <person name="Schaeffer S.W."/>
            <person name="Schatz M.C."/>
            <person name="Schlenke T."/>
            <person name="Schwartz R."/>
            <person name="Segarra C."/>
            <person name="Singh R.S."/>
            <person name="Sirot L."/>
            <person name="Sirota M."/>
            <person name="Sisneros N.B."/>
            <person name="Smith C.D."/>
            <person name="Smith T.F."/>
            <person name="Spieth J."/>
            <person name="Stage D.E."/>
            <person name="Stark A."/>
            <person name="Stephan W."/>
            <person name="Strausberg R.L."/>
            <person name="Strempel S."/>
            <person name="Sturgill D."/>
            <person name="Sutton G."/>
            <person name="Sutton G.G."/>
            <person name="Tao W."/>
            <person name="Teichmann S."/>
            <person name="Tobari Y.N."/>
            <person name="Tomimura Y."/>
            <person name="Tsolas J.M."/>
            <person name="Valente V.L."/>
            <person name="Venter E."/>
            <person name="Venter J.C."/>
            <person name="Vicario S."/>
            <person name="Vieira F.G."/>
            <person name="Vilella A.J."/>
            <person name="Villasante A."/>
            <person name="Walenz B."/>
            <person name="Wang J."/>
            <person name="Wasserman M."/>
            <person name="Watts T."/>
            <person name="Wilson D."/>
            <person name="Wilson R.K."/>
            <person name="Wing R.A."/>
            <person name="Wolfner M.F."/>
            <person name="Wong A."/>
            <person name="Wong G.K."/>
            <person name="Wu C.I."/>
            <person name="Wu G."/>
            <person name="Yamamoto D."/>
            <person name="Yang H.P."/>
            <person name="Yang S.P."/>
            <person name="Yorke J.A."/>
            <person name="Yoshida K."/>
            <person name="Zdobnov E."/>
            <person name="Zhang P."/>
            <person name="Zhang Y."/>
            <person name="Zimin A.V."/>
            <person name="Baldwin J."/>
            <person name="Abdouelleil A."/>
            <person name="Abdulkadir J."/>
            <person name="Abebe A."/>
            <person name="Abera B."/>
            <person name="Abreu J."/>
            <person name="Acer S.C."/>
            <person name="Aftuck L."/>
            <person name="Alexander A."/>
            <person name="An P."/>
            <person name="Anderson E."/>
            <person name="Anderson S."/>
            <person name="Arachi H."/>
            <person name="Azer M."/>
            <person name="Bachantsang P."/>
            <person name="Barry A."/>
            <person name="Bayul T."/>
            <person name="Berlin A."/>
            <person name="Bessette D."/>
            <person name="Bloom T."/>
            <person name="Blye J."/>
            <person name="Boguslavskiy L."/>
            <person name="Bonnet C."/>
            <person name="Boukhgalter B."/>
            <person name="Bourzgui I."/>
            <person name="Brown A."/>
            <person name="Cahill P."/>
            <person name="Channer S."/>
            <person name="Cheshatsang Y."/>
            <person name="Chuda L."/>
            <person name="Citroen M."/>
            <person name="Collymore A."/>
            <person name="Cooke P."/>
            <person name="Costello M."/>
            <person name="D'Aco K."/>
            <person name="Daza R."/>
            <person name="De Haan G."/>
            <person name="DeGray S."/>
            <person name="DeMaso C."/>
            <person name="Dhargay N."/>
            <person name="Dooley K."/>
            <person name="Dooley E."/>
            <person name="Doricent M."/>
            <person name="Dorje P."/>
            <person name="Dorjee K."/>
            <person name="Dupes A."/>
            <person name="Elong R."/>
            <person name="Falk J."/>
            <person name="Farina A."/>
            <person name="Faro S."/>
            <person name="Ferguson D."/>
            <person name="Fisher S."/>
            <person name="Foley C.D."/>
            <person name="Franke A."/>
            <person name="Friedrich D."/>
            <person name="Gadbois L."/>
            <person name="Gearin G."/>
            <person name="Gearin C.R."/>
            <person name="Giannoukos G."/>
            <person name="Goode T."/>
            <person name="Graham J."/>
            <person name="Grandbois E."/>
            <person name="Grewal S."/>
            <person name="Gyaltsen K."/>
            <person name="Hafez N."/>
            <person name="Hagos B."/>
            <person name="Hall J."/>
            <person name="Henson C."/>
            <person name="Hollinger A."/>
            <person name="Honan T."/>
            <person name="Huard M.D."/>
            <person name="Hughes L."/>
            <person name="Hurhula B."/>
            <person name="Husby M.E."/>
            <person name="Kamat A."/>
            <person name="Kanga B."/>
            <person name="Kashin S."/>
            <person name="Khazanovich D."/>
            <person name="Kisner P."/>
            <person name="Lance K."/>
            <person name="Lara M."/>
            <person name="Lee W."/>
            <person name="Lennon N."/>
            <person name="Letendre F."/>
            <person name="LeVine R."/>
            <person name="Lipovsky A."/>
            <person name="Liu X."/>
            <person name="Liu J."/>
            <person name="Liu S."/>
            <person name="Lokyitsang T."/>
            <person name="Lokyitsang Y."/>
            <person name="Lubonja R."/>
            <person name="Lui A."/>
            <person name="MacDonald P."/>
            <person name="Magnisalis V."/>
            <person name="Maru K."/>
            <person name="Matthews C."/>
            <person name="McCusker W."/>
            <person name="McDonough S."/>
            <person name="Mehta T."/>
            <person name="Meldrim J."/>
            <person name="Meneus L."/>
            <person name="Mihai O."/>
            <person name="Mihalev A."/>
            <person name="Mihova T."/>
            <person name="Mittelman R."/>
            <person name="Mlenga V."/>
            <person name="Montmayeur A."/>
            <person name="Mulrain L."/>
            <person name="Navidi A."/>
            <person name="Naylor J."/>
            <person name="Negash T."/>
            <person name="Nguyen T."/>
            <person name="Nguyen N."/>
            <person name="Nicol R."/>
            <person name="Norbu C."/>
            <person name="Norbu N."/>
            <person name="Novod N."/>
            <person name="O'Neill B."/>
            <person name="Osman S."/>
            <person name="Markiewicz E."/>
            <person name="Oyono O.L."/>
            <person name="Patti C."/>
            <person name="Phunkhang P."/>
            <person name="Pierre F."/>
            <person name="Priest M."/>
            <person name="Raghuraman S."/>
            <person name="Rege F."/>
            <person name="Reyes R."/>
            <person name="Rise C."/>
            <person name="Rogov P."/>
            <person name="Ross K."/>
            <person name="Ryan E."/>
            <person name="Settipalli S."/>
            <person name="Shea T."/>
            <person name="Sherpa N."/>
            <person name="Shi L."/>
            <person name="Shih D."/>
            <person name="Sparrow T."/>
            <person name="Spaulding J."/>
            <person name="Stalker J."/>
            <person name="Stange-Thomann N."/>
            <person name="Stavropoulos S."/>
            <person name="Stone C."/>
            <person name="Strader C."/>
            <person name="Tesfaye S."/>
            <person name="Thomson T."/>
            <person name="Thoulutsang Y."/>
            <person name="Thoulutsang D."/>
            <person name="Topham K."/>
            <person name="Topping I."/>
            <person name="Tsamla T."/>
            <person name="Vassiliev H."/>
            <person name="Vo A."/>
            <person name="Wangchuk T."/>
            <person name="Wangdi T."/>
            <person name="Weiand M."/>
            <person name="Wilkinson J."/>
            <person name="Wilson A."/>
            <person name="Yadav S."/>
            <person name="Young G."/>
            <person name="Yu Q."/>
            <person name="Zembek L."/>
            <person name="Zhong D."/>
            <person name="Zimmer A."/>
            <person name="Zwirko Z."/>
            <person name="Jaffe D.B."/>
            <person name="Alvarez P."/>
            <person name="Brockman W."/>
            <person name="Butler J."/>
            <person name="Chin C."/>
            <person name="Gnerre S."/>
            <person name="Grabherr M."/>
            <person name="Kleber M."/>
            <person name="Mauceli E."/>
            <person name="MacCallum I."/>
        </authorList>
    </citation>
    <scope>NUCLEOTIDE SEQUENCE [LARGE SCALE GENOMIC DNA]</scope>
    <source>
        <strain evidence="2">Tai18E2 / Tucson 14021-0261.01</strain>
    </source>
</reference>
<dbReference type="EMBL" id="CM000162">
    <property type="protein sequence ID" value="KRK06963.1"/>
    <property type="molecule type" value="Genomic_DNA"/>
</dbReference>
<gene>
    <name evidence="1" type="primary">Dyak\GE15480</name>
    <name evidence="1" type="synonym">dyak_GLEANR_16991</name>
    <name evidence="1" type="synonym">GE15480</name>
    <name evidence="1" type="ORF">Dyak_GE15480</name>
</gene>
<dbReference type="Proteomes" id="UP000002282">
    <property type="component" value="Chromosome X"/>
</dbReference>
<evidence type="ECO:0000313" key="1">
    <source>
        <dbReference type="EMBL" id="KRK06963.1"/>
    </source>
</evidence>
<dbReference type="OrthoDB" id="7872726at2759"/>
<proteinExistence type="predicted"/>
<name>A0A0R1EFV5_DROYA</name>